<dbReference type="EMBL" id="PIEU01000088">
    <property type="protein sequence ID" value="PZL72123.1"/>
    <property type="molecule type" value="Genomic_DNA"/>
</dbReference>
<evidence type="ECO:0000259" key="1">
    <source>
        <dbReference type="PROSITE" id="PS50943"/>
    </source>
</evidence>
<dbReference type="RefSeq" id="WP_111248215.1">
    <property type="nucleotide sequence ID" value="NZ_JAFLVY010000021.1"/>
</dbReference>
<dbReference type="Proteomes" id="UP000249828">
    <property type="component" value="Unassembled WGS sequence"/>
</dbReference>
<dbReference type="PROSITE" id="PS50943">
    <property type="entry name" value="HTH_CROC1"/>
    <property type="match status" value="1"/>
</dbReference>
<dbReference type="NCBIfam" id="TIGR01716">
    <property type="entry name" value="RGG_Cterm"/>
    <property type="match status" value="1"/>
</dbReference>
<proteinExistence type="predicted"/>
<dbReference type="CDD" id="cd00093">
    <property type="entry name" value="HTH_XRE"/>
    <property type="match status" value="1"/>
</dbReference>
<organism evidence="2 3">
    <name type="scientific">Enterococcus plantarum</name>
    <dbReference type="NCBI Taxonomy" id="1077675"/>
    <lineage>
        <taxon>Bacteria</taxon>
        <taxon>Bacillati</taxon>
        <taxon>Bacillota</taxon>
        <taxon>Bacilli</taxon>
        <taxon>Lactobacillales</taxon>
        <taxon>Enterococcaceae</taxon>
        <taxon>Enterococcus</taxon>
    </lineage>
</organism>
<dbReference type="PANTHER" id="PTHR37038">
    <property type="entry name" value="TRANSCRIPTIONAL REGULATOR-RELATED"/>
    <property type="match status" value="1"/>
</dbReference>
<evidence type="ECO:0000313" key="2">
    <source>
        <dbReference type="EMBL" id="PZL72123.1"/>
    </source>
</evidence>
<comment type="caution">
    <text evidence="2">The sequence shown here is derived from an EMBL/GenBank/DDBJ whole genome shotgun (WGS) entry which is preliminary data.</text>
</comment>
<keyword evidence="3" id="KW-1185">Reference proteome</keyword>
<accession>A0A2W3ZTB5</accession>
<dbReference type="GO" id="GO:0003677">
    <property type="term" value="F:DNA binding"/>
    <property type="evidence" value="ECO:0007669"/>
    <property type="project" value="InterPro"/>
</dbReference>
<feature type="domain" description="HTH cro/C1-type" evidence="1">
    <location>
        <begin position="28"/>
        <end position="62"/>
    </location>
</feature>
<name>A0A2W3ZTB5_9ENTE</name>
<reference evidence="2 3" key="1">
    <citation type="submission" date="2017-11" db="EMBL/GenBank/DDBJ databases">
        <title>Draft genome sequence of Enterococcus plantarum TRW2 strain isolated from lettuce.</title>
        <authorList>
            <person name="Kim E.B."/>
            <person name="Marco M.L."/>
            <person name="Williams T.R."/>
            <person name="You I.H."/>
        </authorList>
    </citation>
    <scope>NUCLEOTIDE SEQUENCE [LARGE SCALE GENOMIC DNA]</scope>
    <source>
        <strain evidence="2 3">TRW2</strain>
    </source>
</reference>
<dbReference type="InterPro" id="IPR053163">
    <property type="entry name" value="HTH-type_regulator_Rgg"/>
</dbReference>
<dbReference type="InterPro" id="IPR010057">
    <property type="entry name" value="Transcription_activator_Rgg_C"/>
</dbReference>
<dbReference type="InterPro" id="IPR001387">
    <property type="entry name" value="Cro/C1-type_HTH"/>
</dbReference>
<protein>
    <recommendedName>
        <fullName evidence="1">HTH cro/C1-type domain-containing protein</fullName>
    </recommendedName>
</protein>
<dbReference type="Pfam" id="PF01381">
    <property type="entry name" value="HTH_3"/>
    <property type="match status" value="1"/>
</dbReference>
<sequence>MIIDLGQTIDFIRKGKNISIKILTTGVISRSQYHRIINNQSEISAVTFFKLLEQLNVSIEEFMYIGNSFKEDEFKRLFKNVKRAFLEKNIEKLEELKLYSLNLHKKSLIEKYKHIYLVIDLLINRLNLNNDYSKQNEIQYYLLNLNFFTHYDLVLYINTYFSFSRETNELMITNIFNSANKYKNLKQYESELVKILINMIIIEIEEKDILKVHKYTQILVNLNISDELLLEQVLQNFFIGLSLIITEDCPNGILITKRNIDFLKQLNNSYWRVLENIYAVTITVINKK</sequence>
<dbReference type="Pfam" id="PF21259">
    <property type="entry name" value="Rgg_C"/>
    <property type="match status" value="1"/>
</dbReference>
<dbReference type="SUPFAM" id="SSF47413">
    <property type="entry name" value="lambda repressor-like DNA-binding domains"/>
    <property type="match status" value="1"/>
</dbReference>
<dbReference type="AlphaFoldDB" id="A0A2W3ZTB5"/>
<dbReference type="InterPro" id="IPR010982">
    <property type="entry name" value="Lambda_DNA-bd_dom_sf"/>
</dbReference>
<gene>
    <name evidence="2" type="ORF">CI088_10950</name>
</gene>
<evidence type="ECO:0000313" key="3">
    <source>
        <dbReference type="Proteomes" id="UP000249828"/>
    </source>
</evidence>
<dbReference type="Gene3D" id="1.10.260.40">
    <property type="entry name" value="lambda repressor-like DNA-binding domains"/>
    <property type="match status" value="1"/>
</dbReference>